<gene>
    <name evidence="2" type="ORF">MGG_15918</name>
</gene>
<reference key="2">
    <citation type="submission" date="2011-05" db="EMBL/GenBank/DDBJ databases">
        <title>The Genome Sequence of Magnaporthe oryzae 70-15.</title>
        <authorList>
            <consortium name="The Broad Institute Genome Sequencing Platform"/>
            <person name="Ma L.-J."/>
            <person name="Dead R."/>
            <person name="Young S.K."/>
            <person name="Zeng Q."/>
            <person name="Gargeya S."/>
            <person name="Fitzgerald M."/>
            <person name="Haas B."/>
            <person name="Abouelleil A."/>
            <person name="Alvarado L."/>
            <person name="Arachchi H.M."/>
            <person name="Berlin A."/>
            <person name="Brown A."/>
            <person name="Chapman S.B."/>
            <person name="Chen Z."/>
            <person name="Dunbar C."/>
            <person name="Freedman E."/>
            <person name="Gearin G."/>
            <person name="Gellesch M."/>
            <person name="Goldberg J."/>
            <person name="Griggs A."/>
            <person name="Gujja S."/>
            <person name="Heiman D."/>
            <person name="Howarth C."/>
            <person name="Larson L."/>
            <person name="Lui A."/>
            <person name="MacDonald P.J.P."/>
            <person name="Mehta T."/>
            <person name="Montmayeur A."/>
            <person name="Murphy C."/>
            <person name="Neiman D."/>
            <person name="Pearson M."/>
            <person name="Priest M."/>
            <person name="Roberts A."/>
            <person name="Saif S."/>
            <person name="Shea T."/>
            <person name="Shenoy N."/>
            <person name="Sisk P."/>
            <person name="Stolte C."/>
            <person name="Sykes S."/>
            <person name="Yandava C."/>
            <person name="Wortman J."/>
            <person name="Nusbaum C."/>
            <person name="Birren B."/>
        </authorList>
    </citation>
    <scope>NUCLEOTIDE SEQUENCE</scope>
    <source>
        <strain>70-15</strain>
    </source>
</reference>
<dbReference type="OrthoDB" id="10537399at2759"/>
<feature type="compositionally biased region" description="Polar residues" evidence="1">
    <location>
        <begin position="1"/>
        <end position="20"/>
    </location>
</feature>
<dbReference type="HOGENOM" id="CLU_2306661_0_0_1"/>
<reference evidence="2 3" key="1">
    <citation type="journal article" date="2005" name="Nature">
        <title>The genome sequence of the rice blast fungus Magnaporthe grisea.</title>
        <authorList>
            <person name="Dean R.A."/>
            <person name="Talbot N.J."/>
            <person name="Ebbole D.J."/>
            <person name="Farman M.L."/>
            <person name="Mitchell T.K."/>
            <person name="Orbach M.J."/>
            <person name="Thon M."/>
            <person name="Kulkarni R."/>
            <person name="Xu J.R."/>
            <person name="Pan H."/>
            <person name="Read N.D."/>
            <person name="Lee Y.H."/>
            <person name="Carbone I."/>
            <person name="Brown D."/>
            <person name="Oh Y.Y."/>
            <person name="Donofrio N."/>
            <person name="Jeong J.S."/>
            <person name="Soanes D.M."/>
            <person name="Djonovic S."/>
            <person name="Kolomiets E."/>
            <person name="Rehmeyer C."/>
            <person name="Li W."/>
            <person name="Harding M."/>
            <person name="Kim S."/>
            <person name="Lebrun M.H."/>
            <person name="Bohnert H."/>
            <person name="Coughlan S."/>
            <person name="Butler J."/>
            <person name="Calvo S."/>
            <person name="Ma L.J."/>
            <person name="Nicol R."/>
            <person name="Purcell S."/>
            <person name="Nusbaum C."/>
            <person name="Galagan J.E."/>
            <person name="Birren B.W."/>
        </authorList>
    </citation>
    <scope>NUCLEOTIDE SEQUENCE [LARGE SCALE GENOMIC DNA]</scope>
    <source>
        <strain evidence="3">70-15 / ATCC MYA-4617 / FGSC 8958</strain>
    </source>
</reference>
<dbReference type="InParanoid" id="G4MVV0"/>
<proteinExistence type="predicted"/>
<dbReference type="Proteomes" id="UP000009058">
    <property type="component" value="Chromosome 2"/>
</dbReference>
<evidence type="ECO:0000313" key="2">
    <source>
        <dbReference type="EMBL" id="EHA55818.1"/>
    </source>
</evidence>
<feature type="region of interest" description="Disordered" evidence="1">
    <location>
        <begin position="1"/>
        <end position="53"/>
    </location>
</feature>
<name>G4MVV0_PYRO7</name>
<dbReference type="SMR" id="G4MVV0"/>
<dbReference type="VEuPathDB" id="FungiDB:MGG_15918"/>
<sequence length="100" mass="11055">MSSQSSKNNTPSTPATSSKAAQKAPARPKDDSDSEDEEDQLRRQVARTNQELHEQTLRATQLQEELQALRASANVNVAYPLFGTPPVRHPENLTTKCLLL</sequence>
<dbReference type="GeneID" id="12986723"/>
<dbReference type="AlphaFoldDB" id="G4MVV0"/>
<protein>
    <submittedName>
        <fullName evidence="2">Uncharacterized protein</fullName>
    </submittedName>
</protein>
<keyword evidence="3" id="KW-1185">Reference proteome</keyword>
<dbReference type="EMBL" id="CM001232">
    <property type="protein sequence ID" value="EHA55818.1"/>
    <property type="molecule type" value="Genomic_DNA"/>
</dbReference>
<dbReference type="RefSeq" id="XP_003715625.1">
    <property type="nucleotide sequence ID" value="XM_003715577.1"/>
</dbReference>
<accession>G4MVV0</accession>
<organism evidence="2 3">
    <name type="scientific">Pyricularia oryzae (strain 70-15 / ATCC MYA-4617 / FGSC 8958)</name>
    <name type="common">Rice blast fungus</name>
    <name type="synonym">Magnaporthe oryzae</name>
    <dbReference type="NCBI Taxonomy" id="242507"/>
    <lineage>
        <taxon>Eukaryota</taxon>
        <taxon>Fungi</taxon>
        <taxon>Dikarya</taxon>
        <taxon>Ascomycota</taxon>
        <taxon>Pezizomycotina</taxon>
        <taxon>Sordariomycetes</taxon>
        <taxon>Sordariomycetidae</taxon>
        <taxon>Magnaporthales</taxon>
        <taxon>Pyriculariaceae</taxon>
        <taxon>Pyricularia</taxon>
    </lineage>
</organism>
<evidence type="ECO:0000313" key="3">
    <source>
        <dbReference type="Proteomes" id="UP000009058"/>
    </source>
</evidence>
<evidence type="ECO:0000256" key="1">
    <source>
        <dbReference type="SAM" id="MobiDB-lite"/>
    </source>
</evidence>
<dbReference type="KEGG" id="mgr:MGG_15918"/>